<organism evidence="1 2">
    <name type="scientific">Varroa destructor</name>
    <name type="common">Honeybee mite</name>
    <dbReference type="NCBI Taxonomy" id="109461"/>
    <lineage>
        <taxon>Eukaryota</taxon>
        <taxon>Metazoa</taxon>
        <taxon>Ecdysozoa</taxon>
        <taxon>Arthropoda</taxon>
        <taxon>Chelicerata</taxon>
        <taxon>Arachnida</taxon>
        <taxon>Acari</taxon>
        <taxon>Parasitiformes</taxon>
        <taxon>Mesostigmata</taxon>
        <taxon>Gamasina</taxon>
        <taxon>Dermanyssoidea</taxon>
        <taxon>Varroidae</taxon>
        <taxon>Varroa</taxon>
    </lineage>
</organism>
<reference evidence="1" key="1">
    <citation type="submission" date="2021-01" db="UniProtKB">
        <authorList>
            <consortium name="EnsemblMetazoa"/>
        </authorList>
    </citation>
    <scope>IDENTIFICATION</scope>
</reference>
<evidence type="ECO:0000313" key="1">
    <source>
        <dbReference type="EnsemblMetazoa" id="XP_022666980"/>
    </source>
</evidence>
<dbReference type="Proteomes" id="UP000594260">
    <property type="component" value="Unplaced"/>
</dbReference>
<keyword evidence="2" id="KW-1185">Reference proteome</keyword>
<dbReference type="RefSeq" id="XP_022666980.1">
    <property type="nucleotide sequence ID" value="XM_022811245.1"/>
</dbReference>
<evidence type="ECO:0000313" key="2">
    <source>
        <dbReference type="Proteomes" id="UP000594260"/>
    </source>
</evidence>
<proteinExistence type="predicted"/>
<dbReference type="InParanoid" id="A0A7M7KPY8"/>
<dbReference type="AlphaFoldDB" id="A0A7M7KPY8"/>
<protein>
    <submittedName>
        <fullName evidence="1">Uncharacterized protein</fullName>
    </submittedName>
</protein>
<dbReference type="GeneID" id="111252793"/>
<sequence>MFNSEDIIEIYSFGTQRLLPAVLPASLRRRARVASVIRDDLSVFDDRKDSSIKVSIHQNLILGMNLTPVNVGLLYIGDRDVIGGRGTDSRRVAHAMLDIAKWIVTRGICLTVIVFVRTPQGSHNLSRLSLSVMELSCTRDIPPSVLVKAIPNKWGRHPCYDGSAYLTAAGKSAASIVTARALGLFPPKIQRPLSVGLTVRSASKGDIVSEYTDHKPNAKRLFPLNFELCGLAKRIKQES</sequence>
<dbReference type="EnsemblMetazoa" id="XM_022811245">
    <property type="protein sequence ID" value="XP_022666980"/>
    <property type="gene ID" value="LOC111252793"/>
</dbReference>
<accession>A0A7M7KPY8</accession>
<name>A0A7M7KPY8_VARDE</name>
<dbReference type="KEGG" id="vde:111252793"/>